<feature type="compositionally biased region" description="Polar residues" evidence="1">
    <location>
        <begin position="43"/>
        <end position="54"/>
    </location>
</feature>
<feature type="region of interest" description="Disordered" evidence="1">
    <location>
        <begin position="39"/>
        <end position="114"/>
    </location>
</feature>
<evidence type="ECO:0000256" key="1">
    <source>
        <dbReference type="SAM" id="MobiDB-lite"/>
    </source>
</evidence>
<comment type="caution">
    <text evidence="2">The sequence shown here is derived from an EMBL/GenBank/DDBJ whole genome shotgun (WGS) entry which is preliminary data.</text>
</comment>
<keyword evidence="3" id="KW-1185">Reference proteome</keyword>
<protein>
    <submittedName>
        <fullName evidence="2">Uncharacterized protein</fullName>
    </submittedName>
</protein>
<dbReference type="EMBL" id="JAQQAF010000004">
    <property type="protein sequence ID" value="KAJ8491890.1"/>
    <property type="molecule type" value="Genomic_DNA"/>
</dbReference>
<proteinExistence type="predicted"/>
<accession>A0AAV8R8Q1</accession>
<evidence type="ECO:0000313" key="3">
    <source>
        <dbReference type="Proteomes" id="UP001222027"/>
    </source>
</evidence>
<evidence type="ECO:0000313" key="2">
    <source>
        <dbReference type="EMBL" id="KAJ8491890.1"/>
    </source>
</evidence>
<dbReference type="AlphaFoldDB" id="A0AAV8R8Q1"/>
<name>A0AAV8R8Q1_ENSVE</name>
<gene>
    <name evidence="2" type="ORF">OPV22_013611</name>
</gene>
<organism evidence="2 3">
    <name type="scientific">Ensete ventricosum</name>
    <name type="common">Abyssinian banana</name>
    <name type="synonym">Musa ensete</name>
    <dbReference type="NCBI Taxonomy" id="4639"/>
    <lineage>
        <taxon>Eukaryota</taxon>
        <taxon>Viridiplantae</taxon>
        <taxon>Streptophyta</taxon>
        <taxon>Embryophyta</taxon>
        <taxon>Tracheophyta</taxon>
        <taxon>Spermatophyta</taxon>
        <taxon>Magnoliopsida</taxon>
        <taxon>Liliopsida</taxon>
        <taxon>Zingiberales</taxon>
        <taxon>Musaceae</taxon>
        <taxon>Ensete</taxon>
    </lineage>
</organism>
<dbReference type="Proteomes" id="UP001222027">
    <property type="component" value="Unassembled WGS sequence"/>
</dbReference>
<feature type="compositionally biased region" description="Low complexity" evidence="1">
    <location>
        <begin position="57"/>
        <end position="70"/>
    </location>
</feature>
<reference evidence="2 3" key="1">
    <citation type="submission" date="2022-12" db="EMBL/GenBank/DDBJ databases">
        <title>Chromosome-scale assembly of the Ensete ventricosum genome.</title>
        <authorList>
            <person name="Dussert Y."/>
            <person name="Stocks J."/>
            <person name="Wendawek A."/>
            <person name="Woldeyes F."/>
            <person name="Nichols R.A."/>
            <person name="Borrell J.S."/>
        </authorList>
    </citation>
    <scope>NUCLEOTIDE SEQUENCE [LARGE SCALE GENOMIC DNA]</scope>
    <source>
        <strain evidence="3">cv. Maze</strain>
        <tissue evidence="2">Seeds</tissue>
    </source>
</reference>
<sequence length="114" mass="12097">MSTESLNLEGSICARPLEVRTTGGGASRVRSLSLIRPFHDTESISPEQQETSLHQEAANASAAPAASSPPSHRPKPRATCGNPKAAAMATAPRTSRENDSASSGASPRRRRHRR</sequence>